<name>A0ABT0E8F2_9GAMM</name>
<feature type="domain" description="Type I restriction modification DNA specificity" evidence="4">
    <location>
        <begin position="113"/>
        <end position="199"/>
    </location>
</feature>
<evidence type="ECO:0000256" key="2">
    <source>
        <dbReference type="ARBA" id="ARBA00022747"/>
    </source>
</evidence>
<dbReference type="RefSeq" id="WP_246952351.1">
    <property type="nucleotide sequence ID" value="NZ_JALKII010000006.1"/>
</dbReference>
<comment type="caution">
    <text evidence="5">The sequence shown here is derived from an EMBL/GenBank/DDBJ whole genome shotgun (WGS) entry which is preliminary data.</text>
</comment>
<dbReference type="Pfam" id="PF01420">
    <property type="entry name" value="Methylase_S"/>
    <property type="match status" value="1"/>
</dbReference>
<reference evidence="5" key="1">
    <citation type="submission" date="2022-04" db="EMBL/GenBank/DDBJ databases">
        <title>Alcanivorax sp. CY1518 draft genome sequence.</title>
        <authorList>
            <person name="Zhao G."/>
            <person name="An M."/>
        </authorList>
    </citation>
    <scope>NUCLEOTIDE SEQUENCE</scope>
    <source>
        <strain evidence="5">CY1518</strain>
    </source>
</reference>
<dbReference type="InterPro" id="IPR051212">
    <property type="entry name" value="Type-I_RE_S_subunit"/>
</dbReference>
<dbReference type="Proteomes" id="UP001165524">
    <property type="component" value="Unassembled WGS sequence"/>
</dbReference>
<keyword evidence="3" id="KW-0238">DNA-binding</keyword>
<dbReference type="EMBL" id="JALKII010000006">
    <property type="protein sequence ID" value="MCK0538084.1"/>
    <property type="molecule type" value="Genomic_DNA"/>
</dbReference>
<keyword evidence="5" id="KW-0255">Endonuclease</keyword>
<dbReference type="GO" id="GO:0004519">
    <property type="term" value="F:endonuclease activity"/>
    <property type="evidence" value="ECO:0007669"/>
    <property type="project" value="UniProtKB-KW"/>
</dbReference>
<accession>A0ABT0E8F2</accession>
<keyword evidence="5" id="KW-0378">Hydrolase</keyword>
<dbReference type="Gene3D" id="1.10.287.1120">
    <property type="entry name" value="Bipartite methylase S protein"/>
    <property type="match status" value="1"/>
</dbReference>
<protein>
    <submittedName>
        <fullName evidence="5">Restriction endonuclease subunit S</fullName>
    </submittedName>
</protein>
<keyword evidence="5" id="KW-0540">Nuclease</keyword>
<dbReference type="InterPro" id="IPR044946">
    <property type="entry name" value="Restrct_endonuc_typeI_TRD_sf"/>
</dbReference>
<dbReference type="SUPFAM" id="SSF116734">
    <property type="entry name" value="DNA methylase specificity domain"/>
    <property type="match status" value="2"/>
</dbReference>
<dbReference type="PANTHER" id="PTHR43140:SF1">
    <property type="entry name" value="TYPE I RESTRICTION ENZYME ECOKI SPECIFICITY SUBUNIT"/>
    <property type="match status" value="1"/>
</dbReference>
<evidence type="ECO:0000256" key="1">
    <source>
        <dbReference type="ARBA" id="ARBA00010923"/>
    </source>
</evidence>
<keyword evidence="2" id="KW-0680">Restriction system</keyword>
<sequence length="468" mass="52946">MSGFKPYPAYKDSGVEWLGKVPEHWALIPIKHLASLNPRKSDFQVGIQLLCSFVPMEKLKTGVLLLDEERQIKEVINGYTYFEDGDVLQAKVTPCFENKNIAIATGLTNGIGFGSSEINVLRPNHCVKAEYLYYRLQEDNYMDFCTSSMMGAGGLKRVPTNVINNFTIAAPGLAEQTQIARFLDHETARIDALIEEQQRLIELLKEKRQAVISHAVTKGLDPTVPMKDSGVEWLGEVPAHWEVVRLGALYSEAADKGLPGLPVLQVSIHHGVSDKELTEEESDRKITRIEDREKYKRVRTGDLVYNMMRAWQGGFGAVRVEGLVSPAYVVARPEKNFEISRYVEQLLRTDRAVEEMRRYSYGITDFRLRLYWDQFKNIRIALPPEQERQEIMKRLALVTGEARVLEDEAAHLVSVLRERRSALISAAVTGKIDVRNWQPATADKLVHEPMPMTAEEPACYKVSPEGMA</sequence>
<dbReference type="PANTHER" id="PTHR43140">
    <property type="entry name" value="TYPE-1 RESTRICTION ENZYME ECOKI SPECIFICITY PROTEIN"/>
    <property type="match status" value="1"/>
</dbReference>
<proteinExistence type="inferred from homology"/>
<comment type="similarity">
    <text evidence="1">Belongs to the type-I restriction system S methylase family.</text>
</comment>
<dbReference type="InterPro" id="IPR000055">
    <property type="entry name" value="Restrct_endonuc_typeI_TRD"/>
</dbReference>
<dbReference type="CDD" id="cd17260">
    <property type="entry name" value="RMtype1_S_EcoEI-TRD1-CR1_like"/>
    <property type="match status" value="1"/>
</dbReference>
<evidence type="ECO:0000313" key="6">
    <source>
        <dbReference type="Proteomes" id="UP001165524"/>
    </source>
</evidence>
<organism evidence="5 6">
    <name type="scientific">Alcanivorax quisquiliarum</name>
    <dbReference type="NCBI Taxonomy" id="2933565"/>
    <lineage>
        <taxon>Bacteria</taxon>
        <taxon>Pseudomonadati</taxon>
        <taxon>Pseudomonadota</taxon>
        <taxon>Gammaproteobacteria</taxon>
        <taxon>Oceanospirillales</taxon>
        <taxon>Alcanivoracaceae</taxon>
        <taxon>Alcanivorax</taxon>
    </lineage>
</organism>
<evidence type="ECO:0000259" key="4">
    <source>
        <dbReference type="Pfam" id="PF01420"/>
    </source>
</evidence>
<gene>
    <name evidence="5" type="ORF">MU846_10220</name>
</gene>
<keyword evidence="6" id="KW-1185">Reference proteome</keyword>
<evidence type="ECO:0000256" key="3">
    <source>
        <dbReference type="ARBA" id="ARBA00023125"/>
    </source>
</evidence>
<evidence type="ECO:0000313" key="5">
    <source>
        <dbReference type="EMBL" id="MCK0538084.1"/>
    </source>
</evidence>
<dbReference type="Gene3D" id="3.90.220.20">
    <property type="entry name" value="DNA methylase specificity domains"/>
    <property type="match status" value="2"/>
</dbReference>